<feature type="transmembrane region" description="Helical" evidence="3">
    <location>
        <begin position="720"/>
        <end position="742"/>
    </location>
</feature>
<dbReference type="VEuPathDB" id="FungiDB:CJJ09_001927"/>
<protein>
    <recommendedName>
        <fullName evidence="4">Threonine/serine exporter-like N-terminal domain-containing protein</fullName>
    </recommendedName>
</protein>
<feature type="compositionally biased region" description="Low complexity" evidence="2">
    <location>
        <begin position="162"/>
        <end position="175"/>
    </location>
</feature>
<name>A0A0L0NZS1_CANAR</name>
<feature type="region of interest" description="Disordered" evidence="2">
    <location>
        <begin position="453"/>
        <end position="509"/>
    </location>
</feature>
<dbReference type="GO" id="GO:0022857">
    <property type="term" value="F:transmembrane transporter activity"/>
    <property type="evidence" value="ECO:0007669"/>
    <property type="project" value="InterPro"/>
</dbReference>
<comment type="similarity">
    <text evidence="1">Belongs to the ThrE exporter (TC 2.A.79) family.</text>
</comment>
<feature type="compositionally biased region" description="Gly residues" evidence="2">
    <location>
        <begin position="241"/>
        <end position="252"/>
    </location>
</feature>
<dbReference type="VEuPathDB" id="FungiDB:CJJ07_000144"/>
<evidence type="ECO:0000256" key="2">
    <source>
        <dbReference type="SAM" id="MobiDB-lite"/>
    </source>
</evidence>
<feature type="transmembrane region" description="Helical" evidence="3">
    <location>
        <begin position="821"/>
        <end position="839"/>
    </location>
</feature>
<sequence>MSHSLDLSEDESQFQHNFNVPAVNLASLRKNNKKNTAKTNLAKAKKKFTGNKNTRSPGDDTPYNRNTIVSTSSQIDLSSSDLDSVSMSSLARARNDEDALNLPNFAFNMPQHDSDDDDDEEDDHHATMPVEIEDSSDDDDDQQPQEMLRETARSQGPPPTLRGRSSIGSRQSRGSHGSRRSRGSRHSDEIDIADVGKTSTHSSHTSGRKSSIKNIFRRQSLLDGDDGPSRSDTFIGKVLNMGGGGLSGGGLVPGASKSGDYEGRDPEQAVGGESEDHAIEMKNLNYSELNEAAQELIEAHAPELKKAERMNKVAFDMPDEKYEMDYEAQEGSSMEHEDRHLKRHLATPEASENPFYQPNPDLLRDDLDEDLKDDDMLLAEGSDDYIAPPKQVHAGVLSSLLKLYQNPGASKSASSFQSSGMLADEQFNDSGYTSKNVSQSDFTQLKNNIKMGPKKLANKFKNKKSEEKETTPDSDEQDLDETAAKLPSFQNARPKAPKTNSSNRLGKKLKKNKDQKLRITVHIADILQRQRFIIRICRALMLYGAPTHRLEEYMVMTSRVLEIDGQFVYFPGTMLIAFGDAATRTSEVHLVRCAQGLNLSKLSDTHRIYKDVIHDLISVDEATRKLEDLLRRRNEYAPWMCVFLYALGSCAVCTFGFGGGWLDVPIAFGIGSIVGYLQFFVSSKSHLYSSVFEVTSSIVVSFAARGIGSINSGKTFCFGAIAQGSLALILPGYIILCGSLELQSKNIVAGSVRMFYAIIYSLFLGFGITLGAALYGWVDKNATDQAQCTTDHEVNHKWRILFVPLFTTCLGLINQARFRQLPIMLFISCTAYVGTYFAGKHFLNVTEFTAAIGSFIIGILGNMYSRIGRGMAVSAMLPAIFVQVPSGIASKSTLLAGVDTANRITNSSRASAGDSDSSSLSFGATMVEVSIGISVGLFAAALIVYPFGKRRTSLFTL</sequence>
<dbReference type="Pfam" id="PF06738">
    <property type="entry name" value="ThrE"/>
    <property type="match status" value="1"/>
</dbReference>
<dbReference type="PANTHER" id="PTHR31082:SF4">
    <property type="entry name" value="PHEROMONE-REGULATED MEMBRANE PROTEIN 10"/>
    <property type="match status" value="1"/>
</dbReference>
<feature type="compositionally biased region" description="Low complexity" evidence="2">
    <location>
        <begin position="70"/>
        <end position="82"/>
    </location>
</feature>
<keyword evidence="3" id="KW-0472">Membrane</keyword>
<evidence type="ECO:0000259" key="4">
    <source>
        <dbReference type="Pfam" id="PF06738"/>
    </source>
</evidence>
<evidence type="ECO:0000313" key="5">
    <source>
        <dbReference type="EMBL" id="KND99631.1"/>
    </source>
</evidence>
<proteinExistence type="inferred from homology"/>
<feature type="transmembrane region" description="Helical" evidence="3">
    <location>
        <begin position="754"/>
        <end position="778"/>
    </location>
</feature>
<dbReference type="InterPro" id="IPR010619">
    <property type="entry name" value="ThrE-like_N"/>
</dbReference>
<feature type="compositionally biased region" description="Low complexity" evidence="2">
    <location>
        <begin position="196"/>
        <end position="205"/>
    </location>
</feature>
<feature type="transmembrane region" description="Helical" evidence="3">
    <location>
        <begin position="871"/>
        <end position="889"/>
    </location>
</feature>
<accession>A0A0L0NZS1</accession>
<organism evidence="5 6">
    <name type="scientific">Candidozyma auris</name>
    <name type="common">Yeast</name>
    <name type="synonym">Candida auris</name>
    <dbReference type="NCBI Taxonomy" id="498019"/>
    <lineage>
        <taxon>Eukaryota</taxon>
        <taxon>Fungi</taxon>
        <taxon>Dikarya</taxon>
        <taxon>Ascomycota</taxon>
        <taxon>Saccharomycotina</taxon>
        <taxon>Pichiomycetes</taxon>
        <taxon>Metschnikowiaceae</taxon>
        <taxon>Candidozyma</taxon>
    </lineage>
</organism>
<feature type="transmembrane region" description="Helical" evidence="3">
    <location>
        <begin position="929"/>
        <end position="948"/>
    </location>
</feature>
<feature type="compositionally biased region" description="Acidic residues" evidence="2">
    <location>
        <begin position="131"/>
        <end position="143"/>
    </location>
</feature>
<feature type="transmembrane region" description="Helical" evidence="3">
    <location>
        <begin position="798"/>
        <end position="814"/>
    </location>
</feature>
<keyword evidence="3" id="KW-1133">Transmembrane helix</keyword>
<feature type="transmembrane region" description="Helical" evidence="3">
    <location>
        <begin position="664"/>
        <end position="681"/>
    </location>
</feature>
<evidence type="ECO:0000256" key="1">
    <source>
        <dbReference type="ARBA" id="ARBA00034125"/>
    </source>
</evidence>
<dbReference type="VEuPathDB" id="FungiDB:CJJ09_001928"/>
<feature type="compositionally biased region" description="Basic residues" evidence="2">
    <location>
        <begin position="453"/>
        <end position="462"/>
    </location>
</feature>
<dbReference type="EMBL" id="LGST01000022">
    <property type="protein sequence ID" value="KND99631.1"/>
    <property type="molecule type" value="Genomic_DNA"/>
</dbReference>
<feature type="domain" description="Threonine/serine exporter-like N-terminal" evidence="4">
    <location>
        <begin position="531"/>
        <end position="774"/>
    </location>
</feature>
<dbReference type="Proteomes" id="UP000037122">
    <property type="component" value="Unassembled WGS sequence"/>
</dbReference>
<dbReference type="VEuPathDB" id="FungiDB:CJI97_001751"/>
<dbReference type="InterPro" id="IPR051361">
    <property type="entry name" value="ThrE/Ser_Exporter"/>
</dbReference>
<evidence type="ECO:0000313" key="6">
    <source>
        <dbReference type="Proteomes" id="UP000037122"/>
    </source>
</evidence>
<gene>
    <name evidence="5" type="ORF">QG37_03424</name>
</gene>
<feature type="region of interest" description="Disordered" evidence="2">
    <location>
        <begin position="325"/>
        <end position="368"/>
    </location>
</feature>
<feature type="compositionally biased region" description="Acidic residues" evidence="2">
    <location>
        <begin position="472"/>
        <end position="481"/>
    </location>
</feature>
<comment type="caution">
    <text evidence="5">The sequence shown here is derived from an EMBL/GenBank/DDBJ whole genome shotgun (WGS) entry which is preliminary data.</text>
</comment>
<dbReference type="AlphaFoldDB" id="A0A0L0NZS1"/>
<keyword evidence="3" id="KW-0812">Transmembrane</keyword>
<feature type="region of interest" description="Disordered" evidence="2">
    <location>
        <begin position="104"/>
        <end position="275"/>
    </location>
</feature>
<dbReference type="PANTHER" id="PTHR31082">
    <property type="entry name" value="PHEROMONE-REGULATED MEMBRANE PROTEIN 10"/>
    <property type="match status" value="1"/>
</dbReference>
<reference evidence="6" key="1">
    <citation type="journal article" date="2015" name="BMC Genomics">
        <title>Draft genome of a commonly misdiagnosed multidrug resistant pathogen Candida auris.</title>
        <authorList>
            <person name="Chatterjee S."/>
            <person name="Alampalli S.V."/>
            <person name="Nageshan R.K."/>
            <person name="Chettiar S.T."/>
            <person name="Joshi S."/>
            <person name="Tatu U.S."/>
        </authorList>
    </citation>
    <scope>NUCLEOTIDE SEQUENCE [LARGE SCALE GENOMIC DNA]</scope>
    <source>
        <strain evidence="6">6684</strain>
    </source>
</reference>
<evidence type="ECO:0000256" key="3">
    <source>
        <dbReference type="SAM" id="Phobius"/>
    </source>
</evidence>
<dbReference type="VEuPathDB" id="FungiDB:QG37_03424"/>
<feature type="region of interest" description="Disordered" evidence="2">
    <location>
        <begin position="25"/>
        <end position="82"/>
    </location>
</feature>
<feature type="transmembrane region" description="Helical" evidence="3">
    <location>
        <begin position="636"/>
        <end position="658"/>
    </location>
</feature>
<feature type="transmembrane region" description="Helical" evidence="3">
    <location>
        <begin position="845"/>
        <end position="864"/>
    </location>
</feature>
<dbReference type="VEuPathDB" id="FungiDB:B9J08_001559"/>
<dbReference type="VEuPathDB" id="FungiDB:CJI96_0000027"/>